<dbReference type="InterPro" id="IPR044560">
    <property type="entry name" value="MOase"/>
</dbReference>
<dbReference type="Pfam" id="PF01494">
    <property type="entry name" value="FAD_binding_3"/>
    <property type="match status" value="1"/>
</dbReference>
<dbReference type="GO" id="GO:0071949">
    <property type="term" value="F:FAD binding"/>
    <property type="evidence" value="ECO:0007669"/>
    <property type="project" value="InterPro"/>
</dbReference>
<dbReference type="InterPro" id="IPR002938">
    <property type="entry name" value="FAD-bd"/>
</dbReference>
<keyword evidence="2 5" id="KW-0503">Monooxygenase</keyword>
<dbReference type="Proteomes" id="UP000593562">
    <property type="component" value="Unassembled WGS sequence"/>
</dbReference>
<dbReference type="PANTHER" id="PTHR45934">
    <property type="entry name" value="FAD/NAD(P)-BINDING OXIDOREDUCTASE FAMILY PROTEIN"/>
    <property type="match status" value="1"/>
</dbReference>
<organism evidence="5 6">
    <name type="scientific">Tripterygium wilfordii</name>
    <name type="common">Thunder God vine</name>
    <dbReference type="NCBI Taxonomy" id="458696"/>
    <lineage>
        <taxon>Eukaryota</taxon>
        <taxon>Viridiplantae</taxon>
        <taxon>Streptophyta</taxon>
        <taxon>Embryophyta</taxon>
        <taxon>Tracheophyta</taxon>
        <taxon>Spermatophyta</taxon>
        <taxon>Magnoliopsida</taxon>
        <taxon>eudicotyledons</taxon>
        <taxon>Gunneridae</taxon>
        <taxon>Pentapetalae</taxon>
        <taxon>rosids</taxon>
        <taxon>fabids</taxon>
        <taxon>Celastrales</taxon>
        <taxon>Celastraceae</taxon>
        <taxon>Tripterygium</taxon>
    </lineage>
</organism>
<evidence type="ECO:0000313" key="5">
    <source>
        <dbReference type="EMBL" id="KAF5751818.1"/>
    </source>
</evidence>
<dbReference type="OrthoDB" id="1878542at2759"/>
<dbReference type="PRINTS" id="PR00420">
    <property type="entry name" value="RNGMNOXGNASE"/>
</dbReference>
<sequence length="418" mass="45777">MEAVEDVVIVGAGISGLATAVALKRVGIRALVLERFKELRVTGAALTLFPNALLALDALGVSQKLTSLYEPCLNGSMTNVVTGDVQDITFRRTNRNLTEPRAVHRRALLEALAEELPVDTTRFSCKLTAIETQSNPNSPITTIHMEDGTTIKTKILIGCDGVNSVVANWLGLAKTANSGRSSVRGLALYPQGHGLKHEMHQFLDEGKRGGFIPLNDKELYWFLVFQSPPNEENVVGKPELIQSEVTENYAKNFPPTFLDIVKHSDLSNLTMTPLGFRYPWDIVFGILSNGNVTVAGDAMHPMTPDLGQGGCSALEDAVLLGRYIGESFIKNQTLVSKDIAQAIQGYVDERRWRVACLVGGSYISGWSQQGGSGWLKKLIRDFAYKFLLIRIVKLAYYDCGRLPSVSSNGELENTSKMD</sequence>
<keyword evidence="6" id="KW-1185">Reference proteome</keyword>
<evidence type="ECO:0000256" key="2">
    <source>
        <dbReference type="ARBA" id="ARBA00023033"/>
    </source>
</evidence>
<dbReference type="SUPFAM" id="SSF51905">
    <property type="entry name" value="FAD/NAD(P)-binding domain"/>
    <property type="match status" value="1"/>
</dbReference>
<dbReference type="AlphaFoldDB" id="A0A7J7DZP0"/>
<reference evidence="5 6" key="1">
    <citation type="journal article" date="2020" name="Nat. Commun.">
        <title>Genome of Tripterygium wilfordii and identification of cytochrome P450 involved in triptolide biosynthesis.</title>
        <authorList>
            <person name="Tu L."/>
            <person name="Su P."/>
            <person name="Zhang Z."/>
            <person name="Gao L."/>
            <person name="Wang J."/>
            <person name="Hu T."/>
            <person name="Zhou J."/>
            <person name="Zhang Y."/>
            <person name="Zhao Y."/>
            <person name="Liu Y."/>
            <person name="Song Y."/>
            <person name="Tong Y."/>
            <person name="Lu Y."/>
            <person name="Yang J."/>
            <person name="Xu C."/>
            <person name="Jia M."/>
            <person name="Peters R.J."/>
            <person name="Huang L."/>
            <person name="Gao W."/>
        </authorList>
    </citation>
    <scope>NUCLEOTIDE SEQUENCE [LARGE SCALE GENOMIC DNA]</scope>
    <source>
        <strain evidence="6">cv. XIE 37</strain>
        <tissue evidence="5">Leaf</tissue>
    </source>
</reference>
<dbReference type="InterPro" id="IPR036188">
    <property type="entry name" value="FAD/NAD-bd_sf"/>
</dbReference>
<dbReference type="PANTHER" id="PTHR45934:SF1">
    <property type="entry name" value="OS04G0423100 PROTEIN"/>
    <property type="match status" value="1"/>
</dbReference>
<gene>
    <name evidence="5" type="ORF">HS088_TW02G00836</name>
</gene>
<protein>
    <submittedName>
        <fullName evidence="5">Putative monooxygenase</fullName>
    </submittedName>
</protein>
<evidence type="ECO:0000259" key="4">
    <source>
        <dbReference type="Pfam" id="PF01494"/>
    </source>
</evidence>
<comment type="caution">
    <text evidence="5">The sequence shown here is derived from an EMBL/GenBank/DDBJ whole genome shotgun (WGS) entry which is preliminary data.</text>
</comment>
<accession>A0A7J7DZP0</accession>
<name>A0A7J7DZP0_TRIWF</name>
<feature type="domain" description="FAD-binding" evidence="4">
    <location>
        <begin position="6"/>
        <end position="325"/>
    </location>
</feature>
<dbReference type="GO" id="GO:0004497">
    <property type="term" value="F:monooxygenase activity"/>
    <property type="evidence" value="ECO:0007669"/>
    <property type="project" value="UniProtKB-KW"/>
</dbReference>
<proteinExistence type="inferred from homology"/>
<dbReference type="Gene3D" id="3.50.50.60">
    <property type="entry name" value="FAD/NAD(P)-binding domain"/>
    <property type="match status" value="1"/>
</dbReference>
<evidence type="ECO:0000256" key="3">
    <source>
        <dbReference type="ARBA" id="ARBA00024018"/>
    </source>
</evidence>
<dbReference type="InParanoid" id="A0A7J7DZP0"/>
<keyword evidence="1" id="KW-0560">Oxidoreductase</keyword>
<comment type="similarity">
    <text evidence="3">Belongs to the 3-hydroxybenzoate 6-hydroxylase family.</text>
</comment>
<evidence type="ECO:0000313" key="6">
    <source>
        <dbReference type="Proteomes" id="UP000593562"/>
    </source>
</evidence>
<dbReference type="EMBL" id="JAAARO010000002">
    <property type="protein sequence ID" value="KAF5751818.1"/>
    <property type="molecule type" value="Genomic_DNA"/>
</dbReference>
<evidence type="ECO:0000256" key="1">
    <source>
        <dbReference type="ARBA" id="ARBA00023002"/>
    </source>
</evidence>